<keyword evidence="2" id="KW-1185">Reference proteome</keyword>
<proteinExistence type="predicted"/>
<dbReference type="RefSeq" id="WP_188394304.1">
    <property type="nucleotide sequence ID" value="NZ_BMCG01000001.1"/>
</dbReference>
<sequence length="69" mass="7923">MRRSKGMVLIYNANYSHYCYGEKRLRGDPMSIVKTGTQNDVHAPVATGNWRVGMGVNYRSKQKTDVRRC</sequence>
<organism evidence="1 2">
    <name type="scientific">Oxalicibacterium flavum</name>
    <dbReference type="NCBI Taxonomy" id="179467"/>
    <lineage>
        <taxon>Bacteria</taxon>
        <taxon>Pseudomonadati</taxon>
        <taxon>Pseudomonadota</taxon>
        <taxon>Betaproteobacteria</taxon>
        <taxon>Burkholderiales</taxon>
        <taxon>Oxalobacteraceae</taxon>
        <taxon>Oxalicibacterium</taxon>
    </lineage>
</organism>
<dbReference type="Proteomes" id="UP000620266">
    <property type="component" value="Unassembled WGS sequence"/>
</dbReference>
<reference evidence="1" key="1">
    <citation type="journal article" date="2014" name="Int. J. Syst. Evol. Microbiol.">
        <title>Complete genome sequence of Corynebacterium casei LMG S-19264T (=DSM 44701T), isolated from a smear-ripened cheese.</title>
        <authorList>
            <consortium name="US DOE Joint Genome Institute (JGI-PGF)"/>
            <person name="Walter F."/>
            <person name="Albersmeier A."/>
            <person name="Kalinowski J."/>
            <person name="Ruckert C."/>
        </authorList>
    </citation>
    <scope>NUCLEOTIDE SEQUENCE</scope>
    <source>
        <strain evidence="1">CCM 7086</strain>
    </source>
</reference>
<reference evidence="1" key="2">
    <citation type="submission" date="2020-09" db="EMBL/GenBank/DDBJ databases">
        <authorList>
            <person name="Sun Q."/>
            <person name="Sedlacek I."/>
        </authorList>
    </citation>
    <scope>NUCLEOTIDE SEQUENCE</scope>
    <source>
        <strain evidence="1">CCM 7086</strain>
    </source>
</reference>
<dbReference type="EMBL" id="BMCG01000001">
    <property type="protein sequence ID" value="GGB96282.1"/>
    <property type="molecule type" value="Genomic_DNA"/>
</dbReference>
<protein>
    <submittedName>
        <fullName evidence="1">Uncharacterized protein</fullName>
    </submittedName>
</protein>
<name>A0A8J2UM96_9BURK</name>
<comment type="caution">
    <text evidence="1">The sequence shown here is derived from an EMBL/GenBank/DDBJ whole genome shotgun (WGS) entry which is preliminary data.</text>
</comment>
<accession>A0A8J2UM96</accession>
<gene>
    <name evidence="1" type="ORF">GCM10007205_01940</name>
</gene>
<evidence type="ECO:0000313" key="2">
    <source>
        <dbReference type="Proteomes" id="UP000620266"/>
    </source>
</evidence>
<evidence type="ECO:0000313" key="1">
    <source>
        <dbReference type="EMBL" id="GGB96282.1"/>
    </source>
</evidence>
<dbReference type="AlphaFoldDB" id="A0A8J2UM96"/>